<dbReference type="PROSITE" id="PS51677">
    <property type="entry name" value="NODB"/>
    <property type="match status" value="1"/>
</dbReference>
<keyword evidence="3" id="KW-1185">Reference proteome</keyword>
<dbReference type="PANTHER" id="PTHR47561:SF1">
    <property type="entry name" value="POLYSACCHARIDE DEACETYLASE FAMILY PROTEIN (AFU_ORTHOLOGUE AFUA_6G05030)"/>
    <property type="match status" value="1"/>
</dbReference>
<reference evidence="3" key="1">
    <citation type="submission" date="2015-01" db="EMBL/GenBank/DDBJ databases">
        <authorList>
            <person name="Manzoor Shahid"/>
            <person name="Zubair Saima"/>
        </authorList>
    </citation>
    <scope>NUCLEOTIDE SEQUENCE [LARGE SCALE GENOMIC DNA]</scope>
    <source>
        <strain evidence="3">Sp3</strain>
    </source>
</reference>
<feature type="domain" description="NodB homology" evidence="1">
    <location>
        <begin position="20"/>
        <end position="273"/>
    </location>
</feature>
<dbReference type="CDD" id="cd10941">
    <property type="entry name" value="CE4_PuuE_HpPgdA_like_2"/>
    <property type="match status" value="1"/>
</dbReference>
<dbReference type="InterPro" id="IPR002509">
    <property type="entry name" value="NODB_dom"/>
</dbReference>
<evidence type="ECO:0000313" key="3">
    <source>
        <dbReference type="Proteomes" id="UP000046155"/>
    </source>
</evidence>
<evidence type="ECO:0000313" key="2">
    <source>
        <dbReference type="EMBL" id="CEO88027.1"/>
    </source>
</evidence>
<dbReference type="RefSeq" id="WP_044664270.1">
    <property type="nucleotide sequence ID" value="NZ_CDRZ01000046.1"/>
</dbReference>
<proteinExistence type="predicted"/>
<dbReference type="SUPFAM" id="SSF88713">
    <property type="entry name" value="Glycoside hydrolase/deacetylase"/>
    <property type="match status" value="1"/>
</dbReference>
<dbReference type="EMBL" id="CDRZ01000046">
    <property type="protein sequence ID" value="CEO88027.1"/>
    <property type="molecule type" value="Genomic_DNA"/>
</dbReference>
<dbReference type="PANTHER" id="PTHR47561">
    <property type="entry name" value="POLYSACCHARIDE DEACETYLASE FAMILY PROTEIN (AFU_ORTHOLOGUE AFUA_6G05030)"/>
    <property type="match status" value="1"/>
</dbReference>
<accession>A0A0B7MK29</accession>
<dbReference type="OrthoDB" id="43281at2"/>
<sequence>MINALSIDLEYWWCSEFLTEYLPEKRDDQFPESVIPLLDLLDKYKTKATFFVLGAVAEHHPDLIEEIYNKGHEIACHSYSHKTLYELGREGFEKEIIKSLELIGKYNPIGFWAPSFSINNETKWAFEILEKYGFKYDSSIFPIKTMLYGVPNAPVSMYRPSKKDVSKHDPNGKIVEFPLTVINMGMNVPIAGGFYLRALPFWFLKWGIKKVNQSRPAIVYIHPWETYSGTPRLGIPLSSRFITYYGINGALNKFGKLLNEYDFQPVKGLLYSS</sequence>
<evidence type="ECO:0000259" key="1">
    <source>
        <dbReference type="PROSITE" id="PS51677"/>
    </source>
</evidence>
<dbReference type="Pfam" id="PF11959">
    <property type="entry name" value="DUF3473"/>
    <property type="match status" value="1"/>
</dbReference>
<dbReference type="Gene3D" id="3.20.20.370">
    <property type="entry name" value="Glycoside hydrolase/deacetylase"/>
    <property type="match status" value="1"/>
</dbReference>
<dbReference type="InterPro" id="IPR022560">
    <property type="entry name" value="DUF3473"/>
</dbReference>
<dbReference type="InterPro" id="IPR045235">
    <property type="entry name" value="PuuE_HpPgdA-like"/>
</dbReference>
<protein>
    <submittedName>
        <fullName evidence="2">Putative polysaccharide deacetylase</fullName>
    </submittedName>
</protein>
<dbReference type="AlphaFoldDB" id="A0A0B7MK29"/>
<dbReference type="GO" id="GO:0016810">
    <property type="term" value="F:hydrolase activity, acting on carbon-nitrogen (but not peptide) bonds"/>
    <property type="evidence" value="ECO:0007669"/>
    <property type="project" value="InterPro"/>
</dbReference>
<gene>
    <name evidence="2" type="ORF">SSCH_140027</name>
</gene>
<dbReference type="GO" id="GO:0005975">
    <property type="term" value="P:carbohydrate metabolic process"/>
    <property type="evidence" value="ECO:0007669"/>
    <property type="project" value="InterPro"/>
</dbReference>
<dbReference type="Pfam" id="PF01522">
    <property type="entry name" value="Polysacc_deac_1"/>
    <property type="match status" value="1"/>
</dbReference>
<name>A0A0B7MK29_9FIRM</name>
<dbReference type="Proteomes" id="UP000046155">
    <property type="component" value="Unassembled WGS sequence"/>
</dbReference>
<dbReference type="InterPro" id="IPR011330">
    <property type="entry name" value="Glyco_hydro/deAcase_b/a-brl"/>
</dbReference>
<organism evidence="2 3">
    <name type="scientific">Syntrophaceticus schinkii</name>
    <dbReference type="NCBI Taxonomy" id="499207"/>
    <lineage>
        <taxon>Bacteria</taxon>
        <taxon>Bacillati</taxon>
        <taxon>Bacillota</taxon>
        <taxon>Clostridia</taxon>
        <taxon>Thermoanaerobacterales</taxon>
        <taxon>Thermoanaerobacterales Family III. Incertae Sedis</taxon>
        <taxon>Syntrophaceticus</taxon>
    </lineage>
</organism>